<evidence type="ECO:0000313" key="8">
    <source>
        <dbReference type="EMBL" id="VVE16934.1"/>
    </source>
</evidence>
<proteinExistence type="inferred from homology"/>
<evidence type="ECO:0000256" key="4">
    <source>
        <dbReference type="ARBA" id="ARBA00022519"/>
    </source>
</evidence>
<protein>
    <submittedName>
        <fullName evidence="8">Oligopeptide ABC transporter ATP-binding protein</fullName>
    </submittedName>
</protein>
<evidence type="ECO:0000256" key="5">
    <source>
        <dbReference type="ARBA" id="ARBA00022741"/>
    </source>
</evidence>
<dbReference type="OrthoDB" id="9802772at2"/>
<evidence type="ECO:0000256" key="6">
    <source>
        <dbReference type="ARBA" id="ARBA00022840"/>
    </source>
</evidence>
<gene>
    <name evidence="8" type="ORF">PTE30175_02845</name>
</gene>
<dbReference type="Pfam" id="PF00005">
    <property type="entry name" value="ABC_tran"/>
    <property type="match status" value="1"/>
</dbReference>
<dbReference type="InterPro" id="IPR017871">
    <property type="entry name" value="ABC_transporter-like_CS"/>
</dbReference>
<accession>A0A5E4W055</accession>
<dbReference type="RefSeq" id="WP_150697703.1">
    <property type="nucleotide sequence ID" value="NZ_CABPRZ010000011.1"/>
</dbReference>
<dbReference type="PANTHER" id="PTHR43776">
    <property type="entry name" value="TRANSPORT ATP-BINDING PROTEIN"/>
    <property type="match status" value="1"/>
</dbReference>
<dbReference type="AlphaFoldDB" id="A0A5E4W055"/>
<keyword evidence="5" id="KW-0547">Nucleotide-binding</keyword>
<evidence type="ECO:0000256" key="3">
    <source>
        <dbReference type="ARBA" id="ARBA00022475"/>
    </source>
</evidence>
<dbReference type="FunFam" id="3.40.50.300:FF:000016">
    <property type="entry name" value="Oligopeptide ABC transporter ATP-binding component"/>
    <property type="match status" value="1"/>
</dbReference>
<comment type="similarity">
    <text evidence="1">Belongs to the ABC transporter superfamily.</text>
</comment>
<dbReference type="InterPro" id="IPR013563">
    <property type="entry name" value="Oligopep_ABC_C"/>
</dbReference>
<dbReference type="Pfam" id="PF08352">
    <property type="entry name" value="oligo_HPY"/>
    <property type="match status" value="1"/>
</dbReference>
<keyword evidence="2" id="KW-0813">Transport</keyword>
<keyword evidence="4" id="KW-0472">Membrane</keyword>
<dbReference type="Gene3D" id="3.40.50.300">
    <property type="entry name" value="P-loop containing nucleotide triphosphate hydrolases"/>
    <property type="match status" value="1"/>
</dbReference>
<evidence type="ECO:0000259" key="7">
    <source>
        <dbReference type="PROSITE" id="PS50893"/>
    </source>
</evidence>
<reference evidence="8 9" key="1">
    <citation type="submission" date="2019-08" db="EMBL/GenBank/DDBJ databases">
        <authorList>
            <person name="Peeters C."/>
        </authorList>
    </citation>
    <scope>NUCLEOTIDE SEQUENCE [LARGE SCALE GENOMIC DNA]</scope>
    <source>
        <strain evidence="8 9">LMG 30175</strain>
    </source>
</reference>
<dbReference type="EMBL" id="CABPRZ010000011">
    <property type="protein sequence ID" value="VVE16934.1"/>
    <property type="molecule type" value="Genomic_DNA"/>
</dbReference>
<dbReference type="NCBIfam" id="TIGR01727">
    <property type="entry name" value="oligo_HPY"/>
    <property type="match status" value="1"/>
</dbReference>
<keyword evidence="3" id="KW-1003">Cell membrane</keyword>
<evidence type="ECO:0000313" key="9">
    <source>
        <dbReference type="Proteomes" id="UP000414233"/>
    </source>
</evidence>
<dbReference type="SMART" id="SM00382">
    <property type="entry name" value="AAA"/>
    <property type="match status" value="1"/>
</dbReference>
<keyword evidence="6 8" id="KW-0067">ATP-binding</keyword>
<name>A0A5E4W055_9BURK</name>
<dbReference type="SUPFAM" id="SSF52540">
    <property type="entry name" value="P-loop containing nucleoside triphosphate hydrolases"/>
    <property type="match status" value="1"/>
</dbReference>
<evidence type="ECO:0000256" key="1">
    <source>
        <dbReference type="ARBA" id="ARBA00005417"/>
    </source>
</evidence>
<organism evidence="8 9">
    <name type="scientific">Pandoraea terrae</name>
    <dbReference type="NCBI Taxonomy" id="1537710"/>
    <lineage>
        <taxon>Bacteria</taxon>
        <taxon>Pseudomonadati</taxon>
        <taxon>Pseudomonadota</taxon>
        <taxon>Betaproteobacteria</taxon>
        <taxon>Burkholderiales</taxon>
        <taxon>Burkholderiaceae</taxon>
        <taxon>Pandoraea</taxon>
    </lineage>
</organism>
<dbReference type="PROSITE" id="PS00211">
    <property type="entry name" value="ABC_TRANSPORTER_1"/>
    <property type="match status" value="1"/>
</dbReference>
<dbReference type="InterPro" id="IPR003593">
    <property type="entry name" value="AAA+_ATPase"/>
</dbReference>
<keyword evidence="9" id="KW-1185">Reference proteome</keyword>
<dbReference type="InterPro" id="IPR050319">
    <property type="entry name" value="ABC_transp_ATP-bind"/>
</dbReference>
<dbReference type="PANTHER" id="PTHR43776:SF7">
    <property type="entry name" value="D,D-DIPEPTIDE TRANSPORT ATP-BINDING PROTEIN DDPF-RELATED"/>
    <property type="match status" value="1"/>
</dbReference>
<sequence>MSENLLEVNDLRVYYTLDRPTWFAPAQTVYAVDGVSFSVRRGTAFGLVGESGCGKSTTALATLRLIEPTSGSIRLDKTELTTLGSHALRSMRQRMQIIFQDPYSSLNPRSRVADIIEEPMILLTGMREPERRQRVDELIRRVGLRPEQKRLFPHQFSGGQRQRIGIARALAARPELVVCDEPVSALDVAIQAQILNLLAELRHDLGLTYLFISHDLAVVQHLCEALAVMYLGKIVEQGDRRAVFSQPLHPYTHALLSAEPAKDPALRQSSRRVALQGDPPSPINPPSGCRFHTRCPYAEARCRQELPSLREVAPGHAVACHLVRVEGGKIISPVSMPATVMQFHRDAVPTSRGG</sequence>
<evidence type="ECO:0000256" key="2">
    <source>
        <dbReference type="ARBA" id="ARBA00022448"/>
    </source>
</evidence>
<feature type="domain" description="ABC transporter" evidence="7">
    <location>
        <begin position="6"/>
        <end position="256"/>
    </location>
</feature>
<dbReference type="GO" id="GO:0016887">
    <property type="term" value="F:ATP hydrolysis activity"/>
    <property type="evidence" value="ECO:0007669"/>
    <property type="project" value="InterPro"/>
</dbReference>
<dbReference type="GO" id="GO:0055085">
    <property type="term" value="P:transmembrane transport"/>
    <property type="evidence" value="ECO:0007669"/>
    <property type="project" value="UniProtKB-ARBA"/>
</dbReference>
<dbReference type="InterPro" id="IPR003439">
    <property type="entry name" value="ABC_transporter-like_ATP-bd"/>
</dbReference>
<dbReference type="GO" id="GO:0005524">
    <property type="term" value="F:ATP binding"/>
    <property type="evidence" value="ECO:0007669"/>
    <property type="project" value="UniProtKB-KW"/>
</dbReference>
<keyword evidence="4" id="KW-0997">Cell inner membrane</keyword>
<dbReference type="InterPro" id="IPR027417">
    <property type="entry name" value="P-loop_NTPase"/>
</dbReference>
<dbReference type="PROSITE" id="PS50893">
    <property type="entry name" value="ABC_TRANSPORTER_2"/>
    <property type="match status" value="1"/>
</dbReference>
<dbReference type="GO" id="GO:0015833">
    <property type="term" value="P:peptide transport"/>
    <property type="evidence" value="ECO:0007669"/>
    <property type="project" value="InterPro"/>
</dbReference>
<dbReference type="Proteomes" id="UP000414233">
    <property type="component" value="Unassembled WGS sequence"/>
</dbReference>
<dbReference type="CDD" id="cd03257">
    <property type="entry name" value="ABC_NikE_OppD_transporters"/>
    <property type="match status" value="1"/>
</dbReference>